<reference evidence="3 4" key="1">
    <citation type="submission" date="2014-02" db="EMBL/GenBank/DDBJ databases">
        <title>The small core and large imbalanced accessory genome model reveals a collaborative survival strategy of Sorangium cellulosum strains in nature.</title>
        <authorList>
            <person name="Han K."/>
            <person name="Peng R."/>
            <person name="Blom J."/>
            <person name="Li Y.-Z."/>
        </authorList>
    </citation>
    <scope>NUCLEOTIDE SEQUENCE [LARGE SCALE GENOMIC DNA]</scope>
    <source>
        <strain evidence="3 4">So0011-07</strain>
    </source>
</reference>
<protein>
    <submittedName>
        <fullName evidence="3">Uncharacterized protein</fullName>
    </submittedName>
</protein>
<evidence type="ECO:0000313" key="3">
    <source>
        <dbReference type="EMBL" id="KYF97639.1"/>
    </source>
</evidence>
<keyword evidence="2" id="KW-0812">Transmembrane</keyword>
<feature type="region of interest" description="Disordered" evidence="1">
    <location>
        <begin position="50"/>
        <end position="81"/>
    </location>
</feature>
<evidence type="ECO:0000313" key="4">
    <source>
        <dbReference type="Proteomes" id="UP000075635"/>
    </source>
</evidence>
<accession>A0A150SYY7</accession>
<gene>
    <name evidence="3" type="ORF">BE17_03785</name>
</gene>
<evidence type="ECO:0000256" key="2">
    <source>
        <dbReference type="SAM" id="Phobius"/>
    </source>
</evidence>
<dbReference type="EMBL" id="JEMB01000369">
    <property type="protein sequence ID" value="KYF97639.1"/>
    <property type="molecule type" value="Genomic_DNA"/>
</dbReference>
<dbReference type="Proteomes" id="UP000075635">
    <property type="component" value="Unassembled WGS sequence"/>
</dbReference>
<keyword evidence="2" id="KW-1133">Transmembrane helix</keyword>
<organism evidence="3 4">
    <name type="scientific">Sorangium cellulosum</name>
    <name type="common">Polyangium cellulosum</name>
    <dbReference type="NCBI Taxonomy" id="56"/>
    <lineage>
        <taxon>Bacteria</taxon>
        <taxon>Pseudomonadati</taxon>
        <taxon>Myxococcota</taxon>
        <taxon>Polyangia</taxon>
        <taxon>Polyangiales</taxon>
        <taxon>Polyangiaceae</taxon>
        <taxon>Sorangium</taxon>
    </lineage>
</organism>
<name>A0A150SYY7_SORCE</name>
<dbReference type="AlphaFoldDB" id="A0A150SYY7"/>
<keyword evidence="2" id="KW-0472">Membrane</keyword>
<feature type="transmembrane region" description="Helical" evidence="2">
    <location>
        <begin position="27"/>
        <end position="49"/>
    </location>
</feature>
<evidence type="ECO:0000256" key="1">
    <source>
        <dbReference type="SAM" id="MobiDB-lite"/>
    </source>
</evidence>
<feature type="non-terminal residue" evidence="3">
    <location>
        <position position="1"/>
    </location>
</feature>
<sequence length="81" mass="8539">DEGERSEVRDAVTPHWRDARPARRVRLLPWLLIAAVTFAVGALAGRAIGATGARSSGAREPRGGGAESARSGAEIHSAPRR</sequence>
<comment type="caution">
    <text evidence="3">The sequence shown here is derived from an EMBL/GenBank/DDBJ whole genome shotgun (WGS) entry which is preliminary data.</text>
</comment>
<proteinExistence type="predicted"/>